<evidence type="ECO:0000313" key="4">
    <source>
        <dbReference type="Proteomes" id="UP000030960"/>
    </source>
</evidence>
<protein>
    <recommendedName>
        <fullName evidence="2">Haem-binding uptake Tiki superfamily ChaN domain-containing protein</fullName>
    </recommendedName>
</protein>
<comment type="caution">
    <text evidence="3">The sequence shown here is derived from an EMBL/GenBank/DDBJ whole genome shotgun (WGS) entry which is preliminary data.</text>
</comment>
<dbReference type="STRING" id="561184.SAMN05216376_10139"/>
<gene>
    <name evidence="3" type="ORF">OA50_01815</name>
</gene>
<dbReference type="AlphaFoldDB" id="A0A0B3SAW8"/>
<dbReference type="PATRIC" id="fig|1515334.3.peg.1826"/>
<reference evidence="3 4" key="1">
    <citation type="submission" date="2014-10" db="EMBL/GenBank/DDBJ databases">
        <title>Genome sequence of Ponticoccus sp. strain UMTAT08 isolated from clonal culture of toxic dinoflagellate Alexandrium tamiyavanichii.</title>
        <authorList>
            <person name="Gan H.Y."/>
            <person name="Muhd D.-D."/>
            <person name="Mohd Noor M.E."/>
            <person name="Yeong Y.S."/>
            <person name="Usup G."/>
        </authorList>
    </citation>
    <scope>NUCLEOTIDE SEQUENCE [LARGE SCALE GENOMIC DNA]</scope>
    <source>
        <strain evidence="3 4">UMTAT08</strain>
    </source>
</reference>
<keyword evidence="4" id="KW-1185">Reference proteome</keyword>
<evidence type="ECO:0000256" key="1">
    <source>
        <dbReference type="SAM" id="SignalP"/>
    </source>
</evidence>
<name>A0A0B3SAW8_9RHOB</name>
<proteinExistence type="predicted"/>
<sequence>MRLAALLFCLATPAFADPDIVILGEVHDNPDAHIGQARALETLQPTAVVFEMLTADDALRADQDRDQIPAIWDSSGWPDYALYAPIFDALGAARIVGAAAPRENVRAVYGDGAAALFGSDAPRFGLDAPLPEAQQTQREEMQFEAHCRAMPREMMAGMVELQRYRDAVFARAALEALDRYGPPVAVIAGNGHARTDWGVPAMIARAAPEVTTHATGFVEGTADMPFDTVTIIPPAERDDPCASLKTN</sequence>
<dbReference type="CDD" id="cd14727">
    <property type="entry name" value="ChanN-like"/>
    <property type="match status" value="1"/>
</dbReference>
<feature type="signal peptide" evidence="1">
    <location>
        <begin position="1"/>
        <end position="16"/>
    </location>
</feature>
<dbReference type="OrthoDB" id="9795827at2"/>
<accession>A0A0B3SAW8</accession>
<dbReference type="EMBL" id="JSUQ01000006">
    <property type="protein sequence ID" value="KHQ53826.1"/>
    <property type="molecule type" value="Genomic_DNA"/>
</dbReference>
<feature type="chain" id="PRO_5002083000" description="Haem-binding uptake Tiki superfamily ChaN domain-containing protein" evidence="1">
    <location>
        <begin position="17"/>
        <end position="247"/>
    </location>
</feature>
<dbReference type="SUPFAM" id="SSF159501">
    <property type="entry name" value="EreA/ChaN-like"/>
    <property type="match status" value="1"/>
</dbReference>
<feature type="domain" description="Haem-binding uptake Tiki superfamily ChaN" evidence="2">
    <location>
        <begin position="15"/>
        <end position="202"/>
    </location>
</feature>
<dbReference type="Pfam" id="PF04187">
    <property type="entry name" value="Cofac_haem_bdg"/>
    <property type="match status" value="1"/>
</dbReference>
<evidence type="ECO:0000259" key="2">
    <source>
        <dbReference type="Pfam" id="PF04187"/>
    </source>
</evidence>
<evidence type="ECO:0000313" key="3">
    <source>
        <dbReference type="EMBL" id="KHQ53826.1"/>
    </source>
</evidence>
<dbReference type="InterPro" id="IPR007314">
    <property type="entry name" value="Cofac_haem-bd_dom"/>
</dbReference>
<dbReference type="RefSeq" id="WP_043139922.1">
    <property type="nucleotide sequence ID" value="NZ_JSUQ01000006.1"/>
</dbReference>
<organism evidence="3 4">
    <name type="scientific">Mameliella alba</name>
    <dbReference type="NCBI Taxonomy" id="561184"/>
    <lineage>
        <taxon>Bacteria</taxon>
        <taxon>Pseudomonadati</taxon>
        <taxon>Pseudomonadota</taxon>
        <taxon>Alphaproteobacteria</taxon>
        <taxon>Rhodobacterales</taxon>
        <taxon>Roseobacteraceae</taxon>
        <taxon>Mameliella</taxon>
    </lineage>
</organism>
<dbReference type="Gene3D" id="3.40.50.11550">
    <property type="match status" value="2"/>
</dbReference>
<keyword evidence="1" id="KW-0732">Signal</keyword>
<dbReference type="Proteomes" id="UP000030960">
    <property type="component" value="Unassembled WGS sequence"/>
</dbReference>